<accession>A0A2K3P572</accession>
<evidence type="ECO:0000313" key="2">
    <source>
        <dbReference type="EMBL" id="PNY10436.1"/>
    </source>
</evidence>
<dbReference type="Proteomes" id="UP000236291">
    <property type="component" value="Unassembled WGS sequence"/>
</dbReference>
<reference evidence="2 3" key="1">
    <citation type="journal article" date="2014" name="Am. J. Bot.">
        <title>Genome assembly and annotation for red clover (Trifolium pratense; Fabaceae).</title>
        <authorList>
            <person name="Istvanek J."/>
            <person name="Jaros M."/>
            <person name="Krenek A."/>
            <person name="Repkova J."/>
        </authorList>
    </citation>
    <scope>NUCLEOTIDE SEQUENCE [LARGE SCALE GENOMIC DNA]</scope>
    <source>
        <strain evidence="3">cv. Tatra</strain>
        <tissue evidence="2">Young leaves</tissue>
    </source>
</reference>
<organism evidence="2 3">
    <name type="scientific">Trifolium pratense</name>
    <name type="common">Red clover</name>
    <dbReference type="NCBI Taxonomy" id="57577"/>
    <lineage>
        <taxon>Eukaryota</taxon>
        <taxon>Viridiplantae</taxon>
        <taxon>Streptophyta</taxon>
        <taxon>Embryophyta</taxon>
        <taxon>Tracheophyta</taxon>
        <taxon>Spermatophyta</taxon>
        <taxon>Magnoliopsida</taxon>
        <taxon>eudicotyledons</taxon>
        <taxon>Gunneridae</taxon>
        <taxon>Pentapetalae</taxon>
        <taxon>rosids</taxon>
        <taxon>fabids</taxon>
        <taxon>Fabales</taxon>
        <taxon>Fabaceae</taxon>
        <taxon>Papilionoideae</taxon>
        <taxon>50 kb inversion clade</taxon>
        <taxon>NPAAA clade</taxon>
        <taxon>Hologalegina</taxon>
        <taxon>IRL clade</taxon>
        <taxon>Trifolieae</taxon>
        <taxon>Trifolium</taxon>
    </lineage>
</organism>
<dbReference type="EMBL" id="ASHM01003820">
    <property type="protein sequence ID" value="PNY10436.1"/>
    <property type="molecule type" value="Genomic_DNA"/>
</dbReference>
<dbReference type="AlphaFoldDB" id="A0A2K3P572"/>
<evidence type="ECO:0000313" key="3">
    <source>
        <dbReference type="Proteomes" id="UP000236291"/>
    </source>
</evidence>
<gene>
    <name evidence="2" type="ORF">L195_g007013</name>
    <name evidence="1" type="ORF">L195_g015690</name>
</gene>
<evidence type="ECO:0000313" key="1">
    <source>
        <dbReference type="EMBL" id="PNX92551.1"/>
    </source>
</evidence>
<reference evidence="2 3" key="2">
    <citation type="journal article" date="2017" name="Front. Plant Sci.">
        <title>Gene Classification and Mining of Molecular Markers Useful in Red Clover (Trifolium pratense) Breeding.</title>
        <authorList>
            <person name="Istvanek J."/>
            <person name="Dluhosova J."/>
            <person name="Dluhos P."/>
            <person name="Patkova L."/>
            <person name="Nedelnik J."/>
            <person name="Repkova J."/>
        </authorList>
    </citation>
    <scope>NUCLEOTIDE SEQUENCE [LARGE SCALE GENOMIC DNA]</scope>
    <source>
        <strain evidence="3">cv. Tatra</strain>
        <tissue evidence="2">Young leaves</tissue>
    </source>
</reference>
<protein>
    <submittedName>
        <fullName evidence="2">Uncharacterized protein</fullName>
    </submittedName>
</protein>
<name>A0A2K3P572_TRIPR</name>
<sequence>MWRMSPNSLSVVTKLSSQIGRHAFDAWNGWYTFHKLQRNNVSMATEPGQVRWEKPSIDWVKCNVDVAFATGSGKTSLGLCFS</sequence>
<comment type="caution">
    <text evidence="2">The sequence shown here is derived from an EMBL/GenBank/DDBJ whole genome shotgun (WGS) entry which is preliminary data.</text>
</comment>
<dbReference type="EMBL" id="ASHM01010696">
    <property type="protein sequence ID" value="PNX92551.1"/>
    <property type="molecule type" value="Genomic_DNA"/>
</dbReference>
<proteinExistence type="predicted"/>